<dbReference type="EMBL" id="JAUIRO010000004">
    <property type="protein sequence ID" value="KAK0717313.1"/>
    <property type="molecule type" value="Genomic_DNA"/>
</dbReference>
<comment type="caution">
    <text evidence="2">The sequence shown here is derived from an EMBL/GenBank/DDBJ whole genome shotgun (WGS) entry which is preliminary data.</text>
</comment>
<protein>
    <submittedName>
        <fullName evidence="2">Uncharacterized protein</fullName>
    </submittedName>
</protein>
<feature type="region of interest" description="Disordered" evidence="1">
    <location>
        <begin position="1"/>
        <end position="20"/>
    </location>
</feature>
<evidence type="ECO:0000313" key="3">
    <source>
        <dbReference type="Proteomes" id="UP001172101"/>
    </source>
</evidence>
<dbReference type="RefSeq" id="XP_060296106.1">
    <property type="nucleotide sequence ID" value="XM_060441933.1"/>
</dbReference>
<keyword evidence="3" id="KW-1185">Reference proteome</keyword>
<dbReference type="GeneID" id="85325203"/>
<proteinExistence type="predicted"/>
<feature type="region of interest" description="Disordered" evidence="1">
    <location>
        <begin position="83"/>
        <end position="106"/>
    </location>
</feature>
<accession>A0AA40AK51</accession>
<evidence type="ECO:0000313" key="2">
    <source>
        <dbReference type="EMBL" id="KAK0717313.1"/>
    </source>
</evidence>
<reference evidence="2" key="1">
    <citation type="submission" date="2023-06" db="EMBL/GenBank/DDBJ databases">
        <title>Genome-scale phylogeny and comparative genomics of the fungal order Sordariales.</title>
        <authorList>
            <consortium name="Lawrence Berkeley National Laboratory"/>
            <person name="Hensen N."/>
            <person name="Bonometti L."/>
            <person name="Westerberg I."/>
            <person name="Brannstrom I.O."/>
            <person name="Guillou S."/>
            <person name="Cros-Aarteil S."/>
            <person name="Calhoun S."/>
            <person name="Haridas S."/>
            <person name="Kuo A."/>
            <person name="Mondo S."/>
            <person name="Pangilinan J."/>
            <person name="Riley R."/>
            <person name="LaButti K."/>
            <person name="Andreopoulos B."/>
            <person name="Lipzen A."/>
            <person name="Chen C."/>
            <person name="Yanf M."/>
            <person name="Daum C."/>
            <person name="Ng V."/>
            <person name="Clum A."/>
            <person name="Steindorff A."/>
            <person name="Ohm R."/>
            <person name="Martin F."/>
            <person name="Silar P."/>
            <person name="Natvig D."/>
            <person name="Lalanne C."/>
            <person name="Gautier V."/>
            <person name="Ament-velasquez S.L."/>
            <person name="Kruys A."/>
            <person name="Hutchinson M.I."/>
            <person name="Powell A.J."/>
            <person name="Barry K."/>
            <person name="Miller A.N."/>
            <person name="Grigoriev I.V."/>
            <person name="Debuchy R."/>
            <person name="Gladieux P."/>
            <person name="Thoren M.H."/>
            <person name="Johannesson H."/>
        </authorList>
    </citation>
    <scope>NUCLEOTIDE SEQUENCE</scope>
    <source>
        <strain evidence="2">SMH2392-1A</strain>
    </source>
</reference>
<gene>
    <name evidence="2" type="ORF">B0T26DRAFT_709522</name>
</gene>
<dbReference type="Proteomes" id="UP001172101">
    <property type="component" value="Unassembled WGS sequence"/>
</dbReference>
<name>A0AA40AK51_9PEZI</name>
<evidence type="ECO:0000256" key="1">
    <source>
        <dbReference type="SAM" id="MobiDB-lite"/>
    </source>
</evidence>
<sequence>MQRVPTGPQQLTASLSNSSHLPLPSELLGGAHLQCHGCEFGAESFQFSSTVQPSFFSEIGCRRHKQTRMRSHSRTYTRIHIPTFRHREGKSDRHRKSKSDRHREQE</sequence>
<organism evidence="2 3">
    <name type="scientific">Lasiosphaeria miniovina</name>
    <dbReference type="NCBI Taxonomy" id="1954250"/>
    <lineage>
        <taxon>Eukaryota</taxon>
        <taxon>Fungi</taxon>
        <taxon>Dikarya</taxon>
        <taxon>Ascomycota</taxon>
        <taxon>Pezizomycotina</taxon>
        <taxon>Sordariomycetes</taxon>
        <taxon>Sordariomycetidae</taxon>
        <taxon>Sordariales</taxon>
        <taxon>Lasiosphaeriaceae</taxon>
        <taxon>Lasiosphaeria</taxon>
    </lineage>
</organism>
<dbReference type="AlphaFoldDB" id="A0AA40AK51"/>